<accession>A0ABX6NMA1</accession>
<keyword evidence="8" id="KW-1185">Reference proteome</keyword>
<dbReference type="InterPro" id="IPR043428">
    <property type="entry name" value="LivM-like"/>
</dbReference>
<feature type="transmembrane region" description="Helical" evidence="6">
    <location>
        <begin position="91"/>
        <end position="113"/>
    </location>
</feature>
<feature type="transmembrane region" description="Helical" evidence="6">
    <location>
        <begin position="120"/>
        <end position="139"/>
    </location>
</feature>
<feature type="transmembrane region" description="Helical" evidence="6">
    <location>
        <begin position="168"/>
        <end position="187"/>
    </location>
</feature>
<feature type="transmembrane region" description="Helical" evidence="6">
    <location>
        <begin position="256"/>
        <end position="277"/>
    </location>
</feature>
<dbReference type="PANTHER" id="PTHR30482">
    <property type="entry name" value="HIGH-AFFINITY BRANCHED-CHAIN AMINO ACID TRANSPORT SYSTEM PERMEASE"/>
    <property type="match status" value="1"/>
</dbReference>
<name>A0ABX6NMA1_9BACT</name>
<evidence type="ECO:0000256" key="3">
    <source>
        <dbReference type="ARBA" id="ARBA00022692"/>
    </source>
</evidence>
<feature type="transmembrane region" description="Helical" evidence="6">
    <location>
        <begin position="52"/>
        <end position="79"/>
    </location>
</feature>
<gene>
    <name evidence="7" type="ORF">E8L03_15210</name>
</gene>
<dbReference type="InterPro" id="IPR001851">
    <property type="entry name" value="ABC_transp_permease"/>
</dbReference>
<feature type="transmembrane region" description="Helical" evidence="6">
    <location>
        <begin position="218"/>
        <end position="236"/>
    </location>
</feature>
<evidence type="ECO:0000256" key="4">
    <source>
        <dbReference type="ARBA" id="ARBA00022989"/>
    </source>
</evidence>
<keyword evidence="5 6" id="KW-0472">Membrane</keyword>
<dbReference type="EMBL" id="CP039543">
    <property type="protein sequence ID" value="QJT11366.1"/>
    <property type="molecule type" value="Genomic_DNA"/>
</dbReference>
<keyword evidence="2" id="KW-1003">Cell membrane</keyword>
<reference evidence="7 8" key="1">
    <citation type="submission" date="2019-04" db="EMBL/GenBank/DDBJ databases">
        <title>Isolation and culture of sulfate reducing bacteria from the cold seep of the South China Sea.</title>
        <authorList>
            <person name="Sun C."/>
            <person name="Liu R."/>
        </authorList>
    </citation>
    <scope>NUCLEOTIDE SEQUENCE [LARGE SCALE GENOMIC DNA]</scope>
    <source>
        <strain evidence="7 8">CS1</strain>
    </source>
</reference>
<organism evidence="7 8">
    <name type="scientific">Oceanidesulfovibrio marinus</name>
    <dbReference type="NCBI Taxonomy" id="370038"/>
    <lineage>
        <taxon>Bacteria</taxon>
        <taxon>Pseudomonadati</taxon>
        <taxon>Thermodesulfobacteriota</taxon>
        <taxon>Desulfovibrionia</taxon>
        <taxon>Desulfovibrionales</taxon>
        <taxon>Desulfovibrionaceae</taxon>
        <taxon>Oceanidesulfovibrio</taxon>
    </lineage>
</organism>
<evidence type="ECO:0000256" key="5">
    <source>
        <dbReference type="ARBA" id="ARBA00023136"/>
    </source>
</evidence>
<dbReference type="PANTHER" id="PTHR30482:SF18">
    <property type="entry name" value="BRANCHED AMINO ACID TRANSPORT SYSTEM PERMEASE"/>
    <property type="match status" value="1"/>
</dbReference>
<evidence type="ECO:0000313" key="8">
    <source>
        <dbReference type="Proteomes" id="UP000503251"/>
    </source>
</evidence>
<proteinExistence type="predicted"/>
<dbReference type="CDD" id="cd06581">
    <property type="entry name" value="TM_PBP1_LivM_like"/>
    <property type="match status" value="1"/>
</dbReference>
<keyword evidence="4 6" id="KW-1133">Transmembrane helix</keyword>
<feature type="transmembrane region" description="Helical" evidence="6">
    <location>
        <begin position="20"/>
        <end position="40"/>
    </location>
</feature>
<sequence>MTQTARLPNPDALSREAAPAAAFFVPLAVLGLLLPSYSLLAVNQHLLLAVNVLALNFCLGLGGQASLAQGAFCGMGAYLSTLTVSAWPEGAAILLPIIVAVVFVTGALISYPMEALGEGFLAMATLGISLIFTNVVHSLPELTGGGEGMVLHEPIALPIIGALQGDRLHYFLLLALLAVGVYLYVCMRGSRLGRALMACREDSLAAAACGVSRPRVRAMAFGLGAALSAVAGALYAHYAGFISPNQFDLHLSLKALLFLVIGGPGRLYPPLLAVLLLETALSEAQILGEARTLAHGLLLAAALLFDPERRLPGLESLVPRTLRRRIS</sequence>
<evidence type="ECO:0000256" key="1">
    <source>
        <dbReference type="ARBA" id="ARBA00004651"/>
    </source>
</evidence>
<dbReference type="Proteomes" id="UP000503251">
    <property type="component" value="Chromosome"/>
</dbReference>
<evidence type="ECO:0000256" key="2">
    <source>
        <dbReference type="ARBA" id="ARBA00022475"/>
    </source>
</evidence>
<evidence type="ECO:0000256" key="6">
    <source>
        <dbReference type="SAM" id="Phobius"/>
    </source>
</evidence>
<keyword evidence="3 6" id="KW-0812">Transmembrane</keyword>
<evidence type="ECO:0000313" key="7">
    <source>
        <dbReference type="EMBL" id="QJT11366.1"/>
    </source>
</evidence>
<dbReference type="Pfam" id="PF02653">
    <property type="entry name" value="BPD_transp_2"/>
    <property type="match status" value="1"/>
</dbReference>
<comment type="subcellular location">
    <subcellularLocation>
        <location evidence="1">Cell membrane</location>
        <topology evidence="1">Multi-pass membrane protein</topology>
    </subcellularLocation>
</comment>
<protein>
    <submittedName>
        <fullName evidence="7">Branched-chain amino acid ABC transporter permease</fullName>
    </submittedName>
</protein>